<sequence>MGISTTHTSRLMPLGTYSQTSGTYFQPMLCLLWRLIPHGQFAPTSSSQPKVAIVVDLSDESVHAFRTALYDADWGLMDLSVTESGNEELRWRLEDHCGSFTTAKMSDTRHPLVETQISFKICIMEGSAQ</sequence>
<proteinExistence type="predicted"/>
<comment type="caution">
    <text evidence="1">The sequence shown here is derived from an EMBL/GenBank/DDBJ whole genome shotgun (WGS) entry which is preliminary data.</text>
</comment>
<dbReference type="OrthoDB" id="843225at2759"/>
<evidence type="ECO:0000313" key="2">
    <source>
        <dbReference type="Proteomes" id="UP000257109"/>
    </source>
</evidence>
<dbReference type="InterPro" id="IPR044162">
    <property type="entry name" value="PHOS32/34"/>
</dbReference>
<dbReference type="EMBL" id="QJKJ01013299">
    <property type="protein sequence ID" value="RDX66729.1"/>
    <property type="molecule type" value="Genomic_DNA"/>
</dbReference>
<evidence type="ECO:0000313" key="1">
    <source>
        <dbReference type="EMBL" id="RDX66729.1"/>
    </source>
</evidence>
<dbReference type="STRING" id="157652.A0A371ELC3"/>
<keyword evidence="2" id="KW-1185">Reference proteome</keyword>
<name>A0A371ELC3_MUCPR</name>
<gene>
    <name evidence="1" type="ORF">CR513_54474</name>
</gene>
<dbReference type="AlphaFoldDB" id="A0A371ELC3"/>
<dbReference type="PANTHER" id="PTHR31966:SF3">
    <property type="entry name" value="OS05G0501700 PROTEIN"/>
    <property type="match status" value="1"/>
</dbReference>
<organism evidence="1 2">
    <name type="scientific">Mucuna pruriens</name>
    <name type="common">Velvet bean</name>
    <name type="synonym">Dolichos pruriens</name>
    <dbReference type="NCBI Taxonomy" id="157652"/>
    <lineage>
        <taxon>Eukaryota</taxon>
        <taxon>Viridiplantae</taxon>
        <taxon>Streptophyta</taxon>
        <taxon>Embryophyta</taxon>
        <taxon>Tracheophyta</taxon>
        <taxon>Spermatophyta</taxon>
        <taxon>Magnoliopsida</taxon>
        <taxon>eudicotyledons</taxon>
        <taxon>Gunneridae</taxon>
        <taxon>Pentapetalae</taxon>
        <taxon>rosids</taxon>
        <taxon>fabids</taxon>
        <taxon>Fabales</taxon>
        <taxon>Fabaceae</taxon>
        <taxon>Papilionoideae</taxon>
        <taxon>50 kb inversion clade</taxon>
        <taxon>NPAAA clade</taxon>
        <taxon>indigoferoid/millettioid clade</taxon>
        <taxon>Phaseoleae</taxon>
        <taxon>Mucuna</taxon>
    </lineage>
</organism>
<feature type="non-terminal residue" evidence="1">
    <location>
        <position position="1"/>
    </location>
</feature>
<dbReference type="Proteomes" id="UP000257109">
    <property type="component" value="Unassembled WGS sequence"/>
</dbReference>
<reference evidence="1" key="1">
    <citation type="submission" date="2018-05" db="EMBL/GenBank/DDBJ databases">
        <title>Draft genome of Mucuna pruriens seed.</title>
        <authorList>
            <person name="Nnadi N.E."/>
            <person name="Vos R."/>
            <person name="Hasami M.H."/>
            <person name="Devisetty U.K."/>
            <person name="Aguiy J.C."/>
        </authorList>
    </citation>
    <scope>NUCLEOTIDE SEQUENCE [LARGE SCALE GENOMIC DNA]</scope>
    <source>
        <strain evidence="1">JCA_2017</strain>
    </source>
</reference>
<dbReference type="PANTHER" id="PTHR31966">
    <property type="entry name" value="OS01G0783500 PROTEIN"/>
    <property type="match status" value="1"/>
</dbReference>
<accession>A0A371ELC3</accession>
<protein>
    <submittedName>
        <fullName evidence="1">Uncharacterized protein</fullName>
    </submittedName>
</protein>